<evidence type="ECO:0000313" key="3">
    <source>
        <dbReference type="Proteomes" id="UP000175691"/>
    </source>
</evidence>
<dbReference type="Proteomes" id="UP000175691">
    <property type="component" value="Unassembled WGS sequence"/>
</dbReference>
<keyword evidence="3" id="KW-1185">Reference proteome</keyword>
<name>A0A1E7Z6U4_9ALTE</name>
<dbReference type="STRING" id="1656094.BFC18_20710"/>
<reference evidence="2 3" key="1">
    <citation type="submission" date="2016-08" db="EMBL/GenBank/DDBJ databases">
        <authorList>
            <person name="Seilhamer J.J."/>
        </authorList>
    </citation>
    <scope>NUCLEOTIDE SEQUENCE [LARGE SCALE GENOMIC DNA]</scope>
    <source>
        <strain evidence="2 3">KCTC 42603</strain>
    </source>
</reference>
<feature type="chain" id="PRO_5009209408" description="Bacterial surface antigen (D15) domain-containing protein" evidence="1">
    <location>
        <begin position="22"/>
        <end position="528"/>
    </location>
</feature>
<keyword evidence="1" id="KW-0732">Signal</keyword>
<accession>A0A1E7Z6U4</accession>
<evidence type="ECO:0008006" key="4">
    <source>
        <dbReference type="Google" id="ProtNLM"/>
    </source>
</evidence>
<sequence>MVCTRTLSLFLIFSIPSLAHAETCAGNEESHVAIKTNDIFDLDDPGTFWLHKLANTLHVITKPDTISNEIAFMNEKCVVSERDLQEVERHLRKLKYINTASVVRDDKGLISVTTSDKWSLMPTINFGRKGGQNKFSSGLKDRNLLGYGIDTEMEYFKDVQRSGYNLNIQFPLFTNNNIQGSVTLSDTDDGSAQGISIARPFVSLNTNNAFFLSAYSGDLRQQYFLNGKNYFSVAYSDKQANAWWGKRYSRDETSVIRYILGVDYEKKTFGDIEVSDTALKLPLPEDREYFTPFFELEYIEDDFRELSNVHVINQIEDFNMGWHFQTWFGVNIAERKNNESLYVARFSAGKGTQFTPTTLLLSDVSLLTNFGSTSRSRAVLNVNNEIFHRLSEQFGLYGSQHFTYSNGQFADLPVVIGEENGVRGYALEFQRGSSSAAFTGELRYYPNISIYNLFELGAAAFIDTGKAFGTSEFAPQTDQWLSSAGIGARLYSRHASDTKVIHFDMSFPMLSHENVNNVEFLITTKSSF</sequence>
<evidence type="ECO:0000256" key="1">
    <source>
        <dbReference type="SAM" id="SignalP"/>
    </source>
</evidence>
<dbReference type="EMBL" id="MDHN01000041">
    <property type="protein sequence ID" value="OFC69279.1"/>
    <property type="molecule type" value="Genomic_DNA"/>
</dbReference>
<protein>
    <recommendedName>
        <fullName evidence="4">Bacterial surface antigen (D15) domain-containing protein</fullName>
    </recommendedName>
</protein>
<comment type="caution">
    <text evidence="2">The sequence shown here is derived from an EMBL/GenBank/DDBJ whole genome shotgun (WGS) entry which is preliminary data.</text>
</comment>
<feature type="signal peptide" evidence="1">
    <location>
        <begin position="1"/>
        <end position="21"/>
    </location>
</feature>
<gene>
    <name evidence="2" type="ORF">BFC18_20710</name>
</gene>
<dbReference type="AlphaFoldDB" id="A0A1E7Z6U4"/>
<evidence type="ECO:0000313" key="2">
    <source>
        <dbReference type="EMBL" id="OFC69279.1"/>
    </source>
</evidence>
<organism evidence="2 3">
    <name type="scientific">Alteromonas confluentis</name>
    <dbReference type="NCBI Taxonomy" id="1656094"/>
    <lineage>
        <taxon>Bacteria</taxon>
        <taxon>Pseudomonadati</taxon>
        <taxon>Pseudomonadota</taxon>
        <taxon>Gammaproteobacteria</taxon>
        <taxon>Alteromonadales</taxon>
        <taxon>Alteromonadaceae</taxon>
        <taxon>Alteromonas/Salinimonas group</taxon>
        <taxon>Alteromonas</taxon>
    </lineage>
</organism>
<proteinExistence type="predicted"/>